<dbReference type="SUPFAM" id="SSF52172">
    <property type="entry name" value="CheY-like"/>
    <property type="match status" value="1"/>
</dbReference>
<dbReference type="RefSeq" id="WP_106374480.1">
    <property type="nucleotide sequence ID" value="NZ_PVTK01000003.1"/>
</dbReference>
<protein>
    <submittedName>
        <fullName evidence="4">EAL domain-containing protein (Putative c-di-GMP-specific phosphodiesterase class I)</fullName>
    </submittedName>
</protein>
<dbReference type="InterPro" id="IPR050706">
    <property type="entry name" value="Cyclic-di-GMP_PDE-like"/>
</dbReference>
<comment type="caution">
    <text evidence="4">The sequence shown here is derived from an EMBL/GenBank/DDBJ whole genome shotgun (WGS) entry which is preliminary data.</text>
</comment>
<evidence type="ECO:0000313" key="5">
    <source>
        <dbReference type="Proteomes" id="UP000237647"/>
    </source>
</evidence>
<dbReference type="AlphaFoldDB" id="A0A2T0V5G0"/>
<dbReference type="PROSITE" id="PS50883">
    <property type="entry name" value="EAL"/>
    <property type="match status" value="1"/>
</dbReference>
<dbReference type="SMART" id="SM00052">
    <property type="entry name" value="EAL"/>
    <property type="match status" value="1"/>
</dbReference>
<dbReference type="Gene3D" id="3.20.20.450">
    <property type="entry name" value="EAL domain"/>
    <property type="match status" value="1"/>
</dbReference>
<dbReference type="EMBL" id="PVTK01000003">
    <property type="protein sequence ID" value="PRY65308.1"/>
    <property type="molecule type" value="Genomic_DNA"/>
</dbReference>
<keyword evidence="1" id="KW-0597">Phosphoprotein</keyword>
<dbReference type="InterPro" id="IPR011006">
    <property type="entry name" value="CheY-like_superfamily"/>
</dbReference>
<dbReference type="SUPFAM" id="SSF141868">
    <property type="entry name" value="EAL domain-like"/>
    <property type="match status" value="1"/>
</dbReference>
<dbReference type="GO" id="GO:0000160">
    <property type="term" value="P:phosphorelay signal transduction system"/>
    <property type="evidence" value="ECO:0007669"/>
    <property type="project" value="InterPro"/>
</dbReference>
<feature type="domain" description="EAL" evidence="3">
    <location>
        <begin position="127"/>
        <end position="380"/>
    </location>
</feature>
<dbReference type="Pfam" id="PF00563">
    <property type="entry name" value="EAL"/>
    <property type="match status" value="1"/>
</dbReference>
<dbReference type="CDD" id="cd00156">
    <property type="entry name" value="REC"/>
    <property type="match status" value="1"/>
</dbReference>
<dbReference type="GO" id="GO:0071111">
    <property type="term" value="F:cyclic-guanylate-specific phosphodiesterase activity"/>
    <property type="evidence" value="ECO:0007669"/>
    <property type="project" value="InterPro"/>
</dbReference>
<dbReference type="Proteomes" id="UP000237647">
    <property type="component" value="Unassembled WGS sequence"/>
</dbReference>
<dbReference type="PROSITE" id="PS50110">
    <property type="entry name" value="RESPONSE_REGULATORY"/>
    <property type="match status" value="1"/>
</dbReference>
<accession>A0A2T0V5G0</accession>
<evidence type="ECO:0000313" key="4">
    <source>
        <dbReference type="EMBL" id="PRY65308.1"/>
    </source>
</evidence>
<organism evidence="4 5">
    <name type="scientific">Vreelandella songnenensis</name>
    <dbReference type="NCBI Taxonomy" id="1176243"/>
    <lineage>
        <taxon>Bacteria</taxon>
        <taxon>Pseudomonadati</taxon>
        <taxon>Pseudomonadota</taxon>
        <taxon>Gammaproteobacteria</taxon>
        <taxon>Oceanospirillales</taxon>
        <taxon>Halomonadaceae</taxon>
        <taxon>Vreelandella</taxon>
    </lineage>
</organism>
<sequence>MLSNALVIDDDPDIQRLGELLLIKHGFSVAKAGSLGELARQPALLNAELILLDIGLGEFTALDILDYLHDLRLKASILFISSCSKETAAAVIASGKAKGFHVLGFLPKSKLISDLSTYIEPLKHTPKAPTEQELSKAITDDQIFLAFQPQIDLQNGRVIGAEALVRWHNPERGVLYPDSFIRLAEQSGLILPLTWRVIELALKQQAQWQAQQWELNVAINIPAAFIKAEGMLDAFNLLTHQHHSALGNISLELTETAGVECLGYACHILKALRQLGCQLALDDFGTGYSSLTQLYRLPFNELKIDRSFVSRIDQDKDALAITLAIISLGKSLGLTVIAEGIETAAQHAMLVGAGCTVGQGYFIARPLTAGAFNAWMCERSHSLAQDHEESMPLRCNACRVTECSAAMRAR</sequence>
<dbReference type="OrthoDB" id="9812358at2"/>
<dbReference type="Gene3D" id="3.40.50.2300">
    <property type="match status" value="1"/>
</dbReference>
<reference evidence="4 5" key="1">
    <citation type="submission" date="2018-03" db="EMBL/GenBank/DDBJ databases">
        <title>Genomic Encyclopedia of Type Strains, Phase III (KMG-III): the genomes of soil and plant-associated and newly described type strains.</title>
        <authorList>
            <person name="Whitman W."/>
        </authorList>
    </citation>
    <scope>NUCLEOTIDE SEQUENCE [LARGE SCALE GENOMIC DNA]</scope>
    <source>
        <strain evidence="4 5">CGMCC 1.12152</strain>
    </source>
</reference>
<dbReference type="CDD" id="cd01948">
    <property type="entry name" value="EAL"/>
    <property type="match status" value="1"/>
</dbReference>
<dbReference type="InterPro" id="IPR035919">
    <property type="entry name" value="EAL_sf"/>
</dbReference>
<evidence type="ECO:0000259" key="2">
    <source>
        <dbReference type="PROSITE" id="PS50110"/>
    </source>
</evidence>
<dbReference type="PANTHER" id="PTHR33121:SF71">
    <property type="entry name" value="OXYGEN SENSOR PROTEIN DOSP"/>
    <property type="match status" value="1"/>
</dbReference>
<feature type="modified residue" description="4-aspartylphosphate" evidence="1">
    <location>
        <position position="53"/>
    </location>
</feature>
<evidence type="ECO:0000259" key="3">
    <source>
        <dbReference type="PROSITE" id="PS50883"/>
    </source>
</evidence>
<keyword evidence="5" id="KW-1185">Reference proteome</keyword>
<dbReference type="InterPro" id="IPR001789">
    <property type="entry name" value="Sig_transdc_resp-reg_receiver"/>
</dbReference>
<dbReference type="Pfam" id="PF00072">
    <property type="entry name" value="Response_reg"/>
    <property type="match status" value="1"/>
</dbReference>
<feature type="domain" description="Response regulatory" evidence="2">
    <location>
        <begin position="4"/>
        <end position="123"/>
    </location>
</feature>
<name>A0A2T0V5G0_9GAMM</name>
<dbReference type="InterPro" id="IPR001633">
    <property type="entry name" value="EAL_dom"/>
</dbReference>
<gene>
    <name evidence="4" type="ORF">B0H98_103251</name>
</gene>
<proteinExistence type="predicted"/>
<dbReference type="PANTHER" id="PTHR33121">
    <property type="entry name" value="CYCLIC DI-GMP PHOSPHODIESTERASE PDEF"/>
    <property type="match status" value="1"/>
</dbReference>
<evidence type="ECO:0000256" key="1">
    <source>
        <dbReference type="PROSITE-ProRule" id="PRU00169"/>
    </source>
</evidence>